<keyword evidence="7 13" id="KW-0227">DNA damage</keyword>
<evidence type="ECO:0000259" key="14">
    <source>
        <dbReference type="SMART" id="SM00478"/>
    </source>
</evidence>
<dbReference type="InterPro" id="IPR015797">
    <property type="entry name" value="NUDIX_hydrolase-like_dom_sf"/>
</dbReference>
<evidence type="ECO:0000313" key="16">
    <source>
        <dbReference type="Proteomes" id="UP001203004"/>
    </source>
</evidence>
<evidence type="ECO:0000256" key="3">
    <source>
        <dbReference type="ARBA" id="ARBA00012045"/>
    </source>
</evidence>
<evidence type="ECO:0000256" key="13">
    <source>
        <dbReference type="RuleBase" id="RU365096"/>
    </source>
</evidence>
<dbReference type="SUPFAM" id="SSF55811">
    <property type="entry name" value="Nudix"/>
    <property type="match status" value="1"/>
</dbReference>
<dbReference type="Pfam" id="PF14815">
    <property type="entry name" value="NUDIX_4"/>
    <property type="match status" value="1"/>
</dbReference>
<dbReference type="InterPro" id="IPR023170">
    <property type="entry name" value="HhH_base_excis_C"/>
</dbReference>
<comment type="caution">
    <text evidence="15">The sequence shown here is derived from an EMBL/GenBank/DDBJ whole genome shotgun (WGS) entry which is preliminary data.</text>
</comment>
<protein>
    <recommendedName>
        <fullName evidence="4 13">Adenine DNA glycosylase</fullName>
        <ecNumber evidence="3 13">3.2.2.31</ecNumber>
    </recommendedName>
</protein>
<proteinExistence type="inferred from homology"/>
<comment type="function">
    <text evidence="13">Adenine glycosylase active on G-A mispairs.</text>
</comment>
<dbReference type="SMART" id="SM00478">
    <property type="entry name" value="ENDO3c"/>
    <property type="match status" value="1"/>
</dbReference>
<keyword evidence="16" id="KW-1185">Reference proteome</keyword>
<feature type="domain" description="HhH-GPD" evidence="14">
    <location>
        <begin position="41"/>
        <end position="192"/>
    </location>
</feature>
<dbReference type="InterPro" id="IPR011257">
    <property type="entry name" value="DNA_glycosylase"/>
</dbReference>
<comment type="catalytic activity">
    <reaction evidence="1 13">
        <text>Hydrolyzes free adenine bases from 7,8-dihydro-8-oxoguanine:adenine mismatched double-stranded DNA, leaving an apurinic site.</text>
        <dbReference type="EC" id="3.2.2.31"/>
    </reaction>
</comment>
<comment type="similarity">
    <text evidence="2 13">Belongs to the Nth/MutY family.</text>
</comment>
<keyword evidence="9 13" id="KW-0408">Iron</keyword>
<keyword evidence="8" id="KW-0378">Hydrolase</keyword>
<gene>
    <name evidence="15" type="primary">mutY</name>
    <name evidence="15" type="ORF">M3N64_08770</name>
</gene>
<dbReference type="NCBIfam" id="TIGR01084">
    <property type="entry name" value="mutY"/>
    <property type="match status" value="1"/>
</dbReference>
<keyword evidence="6" id="KW-0479">Metal-binding</keyword>
<dbReference type="PROSITE" id="PS01155">
    <property type="entry name" value="ENDONUCLEASE_III_2"/>
    <property type="match status" value="1"/>
</dbReference>
<evidence type="ECO:0000256" key="6">
    <source>
        <dbReference type="ARBA" id="ARBA00022723"/>
    </source>
</evidence>
<organism evidence="15 16">
    <name type="scientific">Sporolactobacillus mangiferae</name>
    <dbReference type="NCBI Taxonomy" id="2940498"/>
    <lineage>
        <taxon>Bacteria</taxon>
        <taxon>Bacillati</taxon>
        <taxon>Bacillota</taxon>
        <taxon>Bacilli</taxon>
        <taxon>Bacillales</taxon>
        <taxon>Sporolactobacillaceae</taxon>
        <taxon>Sporolactobacillus</taxon>
    </lineage>
</organism>
<evidence type="ECO:0000256" key="12">
    <source>
        <dbReference type="ARBA" id="ARBA00023295"/>
    </source>
</evidence>
<dbReference type="InterPro" id="IPR044298">
    <property type="entry name" value="MIG/MutY"/>
</dbReference>
<dbReference type="CDD" id="cd00056">
    <property type="entry name" value="ENDO3c"/>
    <property type="match status" value="1"/>
</dbReference>
<evidence type="ECO:0000256" key="5">
    <source>
        <dbReference type="ARBA" id="ARBA00022485"/>
    </source>
</evidence>
<dbReference type="InterPro" id="IPR004036">
    <property type="entry name" value="Endonuclease-III-like_CS2"/>
</dbReference>
<evidence type="ECO:0000256" key="10">
    <source>
        <dbReference type="ARBA" id="ARBA00023014"/>
    </source>
</evidence>
<comment type="cofactor">
    <cofactor evidence="13">
        <name>[4Fe-4S] cluster</name>
        <dbReference type="ChEBI" id="CHEBI:49883"/>
    </cofactor>
    <text evidence="13">Binds 1 [4Fe-4S] cluster.</text>
</comment>
<reference evidence="15 16" key="1">
    <citation type="submission" date="2022-05" db="EMBL/GenBank/DDBJ databases">
        <title>Sporolactobacillus sp nov CPB3-1, isolated from tree bark (Mangifera indica L.).</title>
        <authorList>
            <person name="Phuengjayaem S."/>
            <person name="Tanasupawat S."/>
        </authorList>
    </citation>
    <scope>NUCLEOTIDE SEQUENCE [LARGE SCALE GENOMIC DNA]</scope>
    <source>
        <strain evidence="15 16">CPB3-1</strain>
    </source>
</reference>
<keyword evidence="11" id="KW-0234">DNA repair</keyword>
<evidence type="ECO:0000256" key="8">
    <source>
        <dbReference type="ARBA" id="ARBA00022801"/>
    </source>
</evidence>
<dbReference type="Gene3D" id="1.10.1670.10">
    <property type="entry name" value="Helix-hairpin-Helix base-excision DNA repair enzymes (C-terminal)"/>
    <property type="match status" value="1"/>
</dbReference>
<dbReference type="PANTHER" id="PTHR42944:SF1">
    <property type="entry name" value="ADENINE DNA GLYCOSYLASE"/>
    <property type="match status" value="1"/>
</dbReference>
<sequence length="358" mass="41511">MNEQQIRNFNHDLLDWFHSNGRHLPWRETDNPYYIWVSEVMLQQTQVNTVIPYYMRFIRKFPTPAALADAPEQDVLKCWEGLGYYSRARHLQQGVREVVEKYDGQLPDSKETLLSISGIGPYTASALLSMAYDEPEPAIDGNLMRVLSRVFLIDDDIAKQKTRRKFEDLASSLITETDPGAFNQALMDIGAMICKPKHADCPNCPLRRHCLASEEGVQLEYPVKSGNAKPRPLHYAVLLIRDDDGRYLIEKRPDKGLLAGFWQFPMILLDEYEKAGQRHDYISERYGCEMAPVHTTFTYTHRFSHLIWHLTLLDGRTHQKPISEKQRLVAVADFDAYPFPVPHQKVIEWIKNNRQNHT</sequence>
<dbReference type="InterPro" id="IPR000445">
    <property type="entry name" value="HhH_motif"/>
</dbReference>
<evidence type="ECO:0000256" key="11">
    <source>
        <dbReference type="ARBA" id="ARBA00023204"/>
    </source>
</evidence>
<accession>A0ABT0MAZ1</accession>
<evidence type="ECO:0000256" key="9">
    <source>
        <dbReference type="ARBA" id="ARBA00023004"/>
    </source>
</evidence>
<dbReference type="Gene3D" id="3.90.79.10">
    <property type="entry name" value="Nucleoside Triphosphate Pyrophosphohydrolase"/>
    <property type="match status" value="1"/>
</dbReference>
<dbReference type="PANTHER" id="PTHR42944">
    <property type="entry name" value="ADENINE DNA GLYCOSYLASE"/>
    <property type="match status" value="1"/>
</dbReference>
<evidence type="ECO:0000256" key="1">
    <source>
        <dbReference type="ARBA" id="ARBA00000843"/>
    </source>
</evidence>
<evidence type="ECO:0000256" key="4">
    <source>
        <dbReference type="ARBA" id="ARBA00022023"/>
    </source>
</evidence>
<dbReference type="InterPro" id="IPR029119">
    <property type="entry name" value="MutY_C"/>
</dbReference>
<dbReference type="Gene3D" id="1.10.340.30">
    <property type="entry name" value="Hypothetical protein, domain 2"/>
    <property type="match status" value="1"/>
</dbReference>
<evidence type="ECO:0000256" key="7">
    <source>
        <dbReference type="ARBA" id="ARBA00022763"/>
    </source>
</evidence>
<dbReference type="Proteomes" id="UP001203004">
    <property type="component" value="Unassembled WGS sequence"/>
</dbReference>
<keyword evidence="10" id="KW-0411">Iron-sulfur</keyword>
<dbReference type="EMBL" id="JAMAST010000009">
    <property type="protein sequence ID" value="MCL1632041.1"/>
    <property type="molecule type" value="Genomic_DNA"/>
</dbReference>
<evidence type="ECO:0000313" key="15">
    <source>
        <dbReference type="EMBL" id="MCL1632041.1"/>
    </source>
</evidence>
<dbReference type="RefSeq" id="WP_249101242.1">
    <property type="nucleotide sequence ID" value="NZ_JAMAST010000009.1"/>
</dbReference>
<dbReference type="Pfam" id="PF00633">
    <property type="entry name" value="HHH"/>
    <property type="match status" value="1"/>
</dbReference>
<dbReference type="Pfam" id="PF00730">
    <property type="entry name" value="HhH-GPD"/>
    <property type="match status" value="1"/>
</dbReference>
<evidence type="ECO:0000256" key="2">
    <source>
        <dbReference type="ARBA" id="ARBA00008343"/>
    </source>
</evidence>
<dbReference type="SUPFAM" id="SSF48150">
    <property type="entry name" value="DNA-glycosylase"/>
    <property type="match status" value="1"/>
</dbReference>
<keyword evidence="12 13" id="KW-0326">Glycosidase</keyword>
<dbReference type="InterPro" id="IPR003265">
    <property type="entry name" value="HhH-GPD_domain"/>
</dbReference>
<name>A0ABT0MAZ1_9BACL</name>
<dbReference type="EC" id="3.2.2.31" evidence="3 13"/>
<dbReference type="CDD" id="cd03431">
    <property type="entry name" value="NUDIX_DNA_Glycosylase_C-MutY"/>
    <property type="match status" value="1"/>
</dbReference>
<dbReference type="InterPro" id="IPR005760">
    <property type="entry name" value="A/G_AdeGlyc_MutY"/>
</dbReference>
<keyword evidence="5" id="KW-0004">4Fe-4S</keyword>